<dbReference type="PANTHER" id="PTHR40788">
    <property type="entry name" value="CLR5 DOMAIN-CONTAINING PROTEIN-RELATED"/>
    <property type="match status" value="1"/>
</dbReference>
<gene>
    <name evidence="1" type="ORF">CBYS24578_00014959</name>
</gene>
<dbReference type="Proteomes" id="UP000754883">
    <property type="component" value="Unassembled WGS sequence"/>
</dbReference>
<name>A0A9N9UHF8_9HYPO</name>
<dbReference type="AlphaFoldDB" id="A0A9N9UHF8"/>
<reference evidence="1" key="1">
    <citation type="submission" date="2021-10" db="EMBL/GenBank/DDBJ databases">
        <authorList>
            <person name="Piombo E."/>
        </authorList>
    </citation>
    <scope>NUCLEOTIDE SEQUENCE</scope>
</reference>
<evidence type="ECO:0000313" key="1">
    <source>
        <dbReference type="EMBL" id="CAG9987690.1"/>
    </source>
</evidence>
<keyword evidence="2" id="KW-1185">Reference proteome</keyword>
<comment type="caution">
    <text evidence="1">The sequence shown here is derived from an EMBL/GenBank/DDBJ whole genome shotgun (WGS) entry which is preliminary data.</text>
</comment>
<dbReference type="EMBL" id="CABFNO020001436">
    <property type="protein sequence ID" value="CAG9987690.1"/>
    <property type="molecule type" value="Genomic_DNA"/>
</dbReference>
<dbReference type="PANTHER" id="PTHR40788:SF2">
    <property type="entry name" value="CLR5 DOMAIN-CONTAINING PROTEIN"/>
    <property type="match status" value="1"/>
</dbReference>
<sequence>MTLEEPDRLSSKLDTMHIVTTTGKAKEKTKGKACETCTVTKIEEENPDEDDDEVKKIPVNARALRVFKTLFFDPATRTTPGEVSSIRRFTRTDGTPNHVTFHQPHPNPKIPFVKMRRNGRLLDESYDWTGDMFVLK</sequence>
<accession>A0A9N9UHF8</accession>
<evidence type="ECO:0000313" key="2">
    <source>
        <dbReference type="Proteomes" id="UP000754883"/>
    </source>
</evidence>
<proteinExistence type="predicted"/>
<dbReference type="OrthoDB" id="2922289at2759"/>
<protein>
    <submittedName>
        <fullName evidence="1">Uncharacterized protein</fullName>
    </submittedName>
</protein>
<organism evidence="1 2">
    <name type="scientific">Clonostachys byssicola</name>
    <dbReference type="NCBI Taxonomy" id="160290"/>
    <lineage>
        <taxon>Eukaryota</taxon>
        <taxon>Fungi</taxon>
        <taxon>Dikarya</taxon>
        <taxon>Ascomycota</taxon>
        <taxon>Pezizomycotina</taxon>
        <taxon>Sordariomycetes</taxon>
        <taxon>Hypocreomycetidae</taxon>
        <taxon>Hypocreales</taxon>
        <taxon>Bionectriaceae</taxon>
        <taxon>Clonostachys</taxon>
    </lineage>
</organism>